<evidence type="ECO:0000313" key="2">
    <source>
        <dbReference type="EMBL" id="PKC58984.1"/>
    </source>
</evidence>
<protein>
    <submittedName>
        <fullName evidence="2">Uncharacterized protein</fullName>
    </submittedName>
</protein>
<keyword evidence="1" id="KW-0732">Signal</keyword>
<organism evidence="2 3">
    <name type="scientific">Rhizophagus irregularis</name>
    <dbReference type="NCBI Taxonomy" id="588596"/>
    <lineage>
        <taxon>Eukaryota</taxon>
        <taxon>Fungi</taxon>
        <taxon>Fungi incertae sedis</taxon>
        <taxon>Mucoromycota</taxon>
        <taxon>Glomeromycotina</taxon>
        <taxon>Glomeromycetes</taxon>
        <taxon>Glomerales</taxon>
        <taxon>Glomeraceae</taxon>
        <taxon>Rhizophagus</taxon>
    </lineage>
</organism>
<sequence>MKFNIFLLFLIIFSVAALALPVAEKDCDCKYYYYQTLKVRESLLTENIKL</sequence>
<feature type="signal peptide" evidence="1">
    <location>
        <begin position="1"/>
        <end position="19"/>
    </location>
</feature>
<dbReference type="VEuPathDB" id="FungiDB:RhiirA1_470119"/>
<reference evidence="2 3" key="1">
    <citation type="submission" date="2017-10" db="EMBL/GenBank/DDBJ databases">
        <title>Extensive intraspecific genome diversity in a model arbuscular mycorrhizal fungus.</title>
        <authorList>
            <person name="Chen E.C.H."/>
            <person name="Morin E."/>
            <person name="Baudet D."/>
            <person name="Noel J."/>
            <person name="Ndikumana S."/>
            <person name="Charron P."/>
            <person name="St-Onge C."/>
            <person name="Giorgi J."/>
            <person name="Grigoriev I.V."/>
            <person name="Roux C."/>
            <person name="Martin F.M."/>
            <person name="Corradi N."/>
        </authorList>
    </citation>
    <scope>NUCLEOTIDE SEQUENCE [LARGE SCALE GENOMIC DNA]</scope>
    <source>
        <strain evidence="2 3">A1</strain>
    </source>
</reference>
<reference evidence="2 3" key="2">
    <citation type="submission" date="2017-10" db="EMBL/GenBank/DDBJ databases">
        <title>Genome analyses suggest a sexual origin of heterokaryosis in a supposedly ancient asexual fungus.</title>
        <authorList>
            <person name="Corradi N."/>
            <person name="Sedzielewska K."/>
            <person name="Noel J."/>
            <person name="Charron P."/>
            <person name="Farinelli L."/>
            <person name="Marton T."/>
            <person name="Kruger M."/>
            <person name="Pelin A."/>
            <person name="Brachmann A."/>
            <person name="Corradi N."/>
        </authorList>
    </citation>
    <scope>NUCLEOTIDE SEQUENCE [LARGE SCALE GENOMIC DNA]</scope>
    <source>
        <strain evidence="2 3">A1</strain>
    </source>
</reference>
<comment type="caution">
    <text evidence="2">The sequence shown here is derived from an EMBL/GenBank/DDBJ whole genome shotgun (WGS) entry which is preliminary data.</text>
</comment>
<name>A0A2N0R6Q0_9GLOM</name>
<evidence type="ECO:0000256" key="1">
    <source>
        <dbReference type="SAM" id="SignalP"/>
    </source>
</evidence>
<dbReference type="AlphaFoldDB" id="A0A2N0R6Q0"/>
<feature type="chain" id="PRO_5014949042" evidence="1">
    <location>
        <begin position="20"/>
        <end position="50"/>
    </location>
</feature>
<gene>
    <name evidence="2" type="ORF">RhiirA1_470119</name>
</gene>
<dbReference type="EMBL" id="LLXH01001418">
    <property type="protein sequence ID" value="PKC58984.1"/>
    <property type="molecule type" value="Genomic_DNA"/>
</dbReference>
<accession>A0A2N0R6Q0</accession>
<evidence type="ECO:0000313" key="3">
    <source>
        <dbReference type="Proteomes" id="UP000232688"/>
    </source>
</evidence>
<proteinExistence type="predicted"/>
<dbReference type="Proteomes" id="UP000232688">
    <property type="component" value="Unassembled WGS sequence"/>
</dbReference>